<evidence type="ECO:0000313" key="1">
    <source>
        <dbReference type="EMBL" id="NID10723.1"/>
    </source>
</evidence>
<proteinExistence type="predicted"/>
<protein>
    <submittedName>
        <fullName evidence="1">Thioredoxin</fullName>
    </submittedName>
</protein>
<dbReference type="Proteomes" id="UP000606008">
    <property type="component" value="Unassembled WGS sequence"/>
</dbReference>
<sequence>MSTTSSTPVSIPASSSVLLCFLPSSTTQDALRERAFVADLALSVQQRLPVSVRLLKVEESAHPEVVKSFHLTQLPAFVLVQQGIERWRQEGVRRYDGLTSLPGLFETINAD</sequence>
<evidence type="ECO:0000313" key="2">
    <source>
        <dbReference type="Proteomes" id="UP000606008"/>
    </source>
</evidence>
<gene>
    <name evidence="1" type="ORF">F7231_11125</name>
</gene>
<dbReference type="SUPFAM" id="SSF52833">
    <property type="entry name" value="Thioredoxin-like"/>
    <property type="match status" value="1"/>
</dbReference>
<dbReference type="InterPro" id="IPR036249">
    <property type="entry name" value="Thioredoxin-like_sf"/>
</dbReference>
<dbReference type="RefSeq" id="WP_085411116.1">
    <property type="nucleotide sequence ID" value="NZ_WAEL01000003.1"/>
</dbReference>
<keyword evidence="2" id="KW-1185">Reference proteome</keyword>
<organism evidence="1 2">
    <name type="scientific">Fibrivirga algicola</name>
    <dbReference type="NCBI Taxonomy" id="2950420"/>
    <lineage>
        <taxon>Bacteria</taxon>
        <taxon>Pseudomonadati</taxon>
        <taxon>Bacteroidota</taxon>
        <taxon>Cytophagia</taxon>
        <taxon>Cytophagales</taxon>
        <taxon>Spirosomataceae</taxon>
        <taxon>Fibrivirga</taxon>
    </lineage>
</organism>
<comment type="caution">
    <text evidence="1">The sequence shown here is derived from an EMBL/GenBank/DDBJ whole genome shotgun (WGS) entry which is preliminary data.</text>
</comment>
<name>A0ABX0QIN3_9BACT</name>
<dbReference type="EMBL" id="WAEL01000003">
    <property type="protein sequence ID" value="NID10723.1"/>
    <property type="molecule type" value="Genomic_DNA"/>
</dbReference>
<accession>A0ABX0QIN3</accession>
<reference evidence="1" key="1">
    <citation type="submission" date="2024-05" db="EMBL/GenBank/DDBJ databases">
        <authorList>
            <person name="Jung D.-H."/>
        </authorList>
    </citation>
    <scope>NUCLEOTIDE SEQUENCE</scope>
    <source>
        <strain evidence="1">JA-25</strain>
    </source>
</reference>